<feature type="transmembrane region" description="Helical" evidence="1">
    <location>
        <begin position="12"/>
        <end position="31"/>
    </location>
</feature>
<sequence length="131" mass="15365">MSRLHRRNFLPAVILNLILWIISGLIIFFLNPEKNLQFIIYNLQLNIFLNVILFFFTLTLSLALTLALLFGNTRRGFLASLFLVSVLILKLHKVSCWWSILISFIFILFLELLIFFRHKKQNSNKARSPLA</sequence>
<dbReference type="Proteomes" id="UP000230885">
    <property type="component" value="Unassembled WGS sequence"/>
</dbReference>
<protein>
    <submittedName>
        <fullName evidence="2">Uncharacterized protein</fullName>
    </submittedName>
</protein>
<comment type="caution">
    <text evidence="2">The sequence shown here is derived from an EMBL/GenBank/DDBJ whole genome shotgun (WGS) entry which is preliminary data.</text>
</comment>
<dbReference type="EMBL" id="PFSE01000054">
    <property type="protein sequence ID" value="PJC28662.1"/>
    <property type="molecule type" value="Genomic_DNA"/>
</dbReference>
<feature type="transmembrane region" description="Helical" evidence="1">
    <location>
        <begin position="43"/>
        <end position="69"/>
    </location>
</feature>
<reference evidence="3" key="1">
    <citation type="submission" date="2017-09" db="EMBL/GenBank/DDBJ databases">
        <title>Depth-based differentiation of microbial function through sediment-hosted aquifers and enrichment of novel symbionts in the deep terrestrial subsurface.</title>
        <authorList>
            <person name="Probst A.J."/>
            <person name="Ladd B."/>
            <person name="Jarett J.K."/>
            <person name="Geller-Mcgrath D.E."/>
            <person name="Sieber C.M.K."/>
            <person name="Emerson J.B."/>
            <person name="Anantharaman K."/>
            <person name="Thomas B.C."/>
            <person name="Malmstrom R."/>
            <person name="Stieglmeier M."/>
            <person name="Klingl A."/>
            <person name="Woyke T."/>
            <person name="Ryan C.M."/>
            <person name="Banfield J.F."/>
        </authorList>
    </citation>
    <scope>NUCLEOTIDE SEQUENCE [LARGE SCALE GENOMIC DNA]</scope>
</reference>
<evidence type="ECO:0000313" key="3">
    <source>
        <dbReference type="Proteomes" id="UP000230885"/>
    </source>
</evidence>
<keyword evidence="1" id="KW-0812">Transmembrane</keyword>
<name>A0A2M8EU63_9BACT</name>
<proteinExistence type="predicted"/>
<dbReference type="AlphaFoldDB" id="A0A2M8EU63"/>
<feature type="transmembrane region" description="Helical" evidence="1">
    <location>
        <begin position="98"/>
        <end position="116"/>
    </location>
</feature>
<evidence type="ECO:0000256" key="1">
    <source>
        <dbReference type="SAM" id="Phobius"/>
    </source>
</evidence>
<keyword evidence="1" id="KW-1133">Transmembrane helix</keyword>
<evidence type="ECO:0000313" key="2">
    <source>
        <dbReference type="EMBL" id="PJC28662.1"/>
    </source>
</evidence>
<keyword evidence="1" id="KW-0472">Membrane</keyword>
<organism evidence="2 3">
    <name type="scientific">Candidatus Shapirobacteria bacterium CG_4_9_14_0_2_um_filter_40_11</name>
    <dbReference type="NCBI Taxonomy" id="1974876"/>
    <lineage>
        <taxon>Bacteria</taxon>
        <taxon>Candidatus Shapironibacteriota</taxon>
    </lineage>
</organism>
<gene>
    <name evidence="2" type="ORF">CO053_03470</name>
</gene>
<accession>A0A2M8EU63</accession>